<feature type="compositionally biased region" description="Basic and acidic residues" evidence="4">
    <location>
        <begin position="177"/>
        <end position="187"/>
    </location>
</feature>
<dbReference type="PROSITE" id="PS51192">
    <property type="entry name" value="HELICASE_ATP_BIND_1"/>
    <property type="match status" value="1"/>
</dbReference>
<accession>A0A9P4NRY7</accession>
<reference evidence="7" key="1">
    <citation type="journal article" date="2020" name="Stud. Mycol.">
        <title>101 Dothideomycetes genomes: a test case for predicting lifestyles and emergence of pathogens.</title>
        <authorList>
            <person name="Haridas S."/>
            <person name="Albert R."/>
            <person name="Binder M."/>
            <person name="Bloem J."/>
            <person name="Labutti K."/>
            <person name="Salamov A."/>
            <person name="Andreopoulos B."/>
            <person name="Baker S."/>
            <person name="Barry K."/>
            <person name="Bills G."/>
            <person name="Bluhm B."/>
            <person name="Cannon C."/>
            <person name="Castanera R."/>
            <person name="Culley D."/>
            <person name="Daum C."/>
            <person name="Ezra D."/>
            <person name="Gonzalez J."/>
            <person name="Henrissat B."/>
            <person name="Kuo A."/>
            <person name="Liang C."/>
            <person name="Lipzen A."/>
            <person name="Lutzoni F."/>
            <person name="Magnuson J."/>
            <person name="Mondo S."/>
            <person name="Nolan M."/>
            <person name="Ohm R."/>
            <person name="Pangilinan J."/>
            <person name="Park H.-J."/>
            <person name="Ramirez L."/>
            <person name="Alfaro M."/>
            <person name="Sun H."/>
            <person name="Tritt A."/>
            <person name="Yoshinaga Y."/>
            <person name="Zwiers L.-H."/>
            <person name="Turgeon B."/>
            <person name="Goodwin S."/>
            <person name="Spatafora J."/>
            <person name="Crous P."/>
            <person name="Grigoriev I."/>
        </authorList>
    </citation>
    <scope>NUCLEOTIDE SEQUENCE</scope>
    <source>
        <strain evidence="7">CBS 130266</strain>
    </source>
</reference>
<proteinExistence type="predicted"/>
<gene>
    <name evidence="7" type="ORF">EJ08DRAFT_660949</name>
</gene>
<dbReference type="GO" id="GO:0006281">
    <property type="term" value="P:DNA repair"/>
    <property type="evidence" value="ECO:0007669"/>
    <property type="project" value="TreeGrafter"/>
</dbReference>
<dbReference type="InterPro" id="IPR050628">
    <property type="entry name" value="SNF2_RAD54_helicase_TF"/>
</dbReference>
<dbReference type="CDD" id="cd18008">
    <property type="entry name" value="DEXDc_SHPRH-like"/>
    <property type="match status" value="1"/>
</dbReference>
<keyword evidence="2" id="KW-0378">Hydrolase</keyword>
<feature type="domain" description="Helicase C-terminal" evidence="6">
    <location>
        <begin position="969"/>
        <end position="1130"/>
    </location>
</feature>
<organism evidence="7 8">
    <name type="scientific">Tothia fuscella</name>
    <dbReference type="NCBI Taxonomy" id="1048955"/>
    <lineage>
        <taxon>Eukaryota</taxon>
        <taxon>Fungi</taxon>
        <taxon>Dikarya</taxon>
        <taxon>Ascomycota</taxon>
        <taxon>Pezizomycotina</taxon>
        <taxon>Dothideomycetes</taxon>
        <taxon>Pleosporomycetidae</taxon>
        <taxon>Venturiales</taxon>
        <taxon>Cylindrosympodiaceae</taxon>
        <taxon>Tothia</taxon>
    </lineage>
</organism>
<dbReference type="PROSITE" id="PS51194">
    <property type="entry name" value="HELICASE_CTER"/>
    <property type="match status" value="1"/>
</dbReference>
<feature type="region of interest" description="Disordered" evidence="4">
    <location>
        <begin position="29"/>
        <end position="204"/>
    </location>
</feature>
<dbReference type="SMART" id="SM00487">
    <property type="entry name" value="DEXDc"/>
    <property type="match status" value="1"/>
</dbReference>
<dbReference type="PANTHER" id="PTHR45626:SF52">
    <property type="entry name" value="SINGLE-STRANDED DNA-DEPENDENT ATPASE (EUROFUNG)"/>
    <property type="match status" value="1"/>
</dbReference>
<protein>
    <submittedName>
        <fullName evidence="7">Uncharacterized protein</fullName>
    </submittedName>
</protein>
<keyword evidence="3" id="KW-0067">ATP-binding</keyword>
<feature type="compositionally biased region" description="Low complexity" evidence="4">
    <location>
        <begin position="86"/>
        <end position="105"/>
    </location>
</feature>
<dbReference type="InterPro" id="IPR038718">
    <property type="entry name" value="SNF2-like_sf"/>
</dbReference>
<keyword evidence="8" id="KW-1185">Reference proteome</keyword>
<dbReference type="Gene3D" id="3.40.50.10810">
    <property type="entry name" value="Tandem AAA-ATPase domain"/>
    <property type="match status" value="1"/>
</dbReference>
<dbReference type="OrthoDB" id="448448at2759"/>
<dbReference type="EMBL" id="MU007040">
    <property type="protein sequence ID" value="KAF2430214.1"/>
    <property type="molecule type" value="Genomic_DNA"/>
</dbReference>
<dbReference type="Proteomes" id="UP000800235">
    <property type="component" value="Unassembled WGS sequence"/>
</dbReference>
<dbReference type="Pfam" id="PF00271">
    <property type="entry name" value="Helicase_C"/>
    <property type="match status" value="1"/>
</dbReference>
<comment type="caution">
    <text evidence="7">The sequence shown here is derived from an EMBL/GenBank/DDBJ whole genome shotgun (WGS) entry which is preliminary data.</text>
</comment>
<sequence>MRLSPPPEETFESLSKEFDLETLDSFNLESPSDADLFADSAPNADPFAFDSEAQQEAAKKKKANGQNGSASASTSPALKLLDPKARGSNQNAASSNASEGQASASKSSKRGTPTGSDSEGQGLASLLEKLHGVEQRAPSSKRRKVVGAAADENDDEKNSKAFDGSIGESGPIGQFFKEAREAAKEKGELDDEQPLLSPVIPGGGVVDLTNEDEDDEVEIVSSNPVTKTDSSDAQQVCLGRIDATISLHLVPTPKAGGHNLQGTATTWPPMKVSLYVEPNQMGLIRIHDPTNRRIGNMDSRTGKALVTLMRESRYEVFLKPRLESRRKVGGEIPGAPTSRTEKMAILVFARRQHVDAIGRRLHQGQIKLENPRENIGLGVELVNPHAPQTTRALPWAQQPGVSAGYTYSTVPQYVTRTVEEATSDVMNMIDTLVKEDDIPEMDQDPRIITELKKHQRQALYFMTKREQEQDLPANGEETETFSLWRYRTRANGQRVYFDVITGTQSLERPKAVRGGLLADLMGLGKTLSILSLVMSTTEEARKFAARTPPRGPGLNFTCNTKGTLLICPLSVVSNWENQIEQHVQPGTLSVHVYHGSNRIQDAKELAKYDFVITSYSTVLNAGINAGIKKPLTSLNWFRIVLDEGHQIRNQTTATFAAVCALSAQRRWSVTATPVQNRFDDIAAQFKFLRIAPFDQKGTFTSQIMNPFKNADPNVLPKFRLLMDSITLRRQKGVVALPPRIDNIVRLDFSATESPIYEHFIHDASRRANALTMGKNLGRKGQTHMFAIVNRMRRICAHGESLLTEADQKLLEGVNSNNAIELYDDDLTKPALTLKMAFEMLEQAQSRQGDVCERCAKKIGSTEDIDDNDYEVSGNTNTIGYMLPCYLMVCPKCLPKFQDEGGQIVDDANIMKCPICDDYHRAVFFELKQSELNEHQEARSRVNGNPKLARQLGFYRGPHTKVLALIQALKVHQAWSDSHPEEEPIKSVVFSEWTDNLDLIQIALVENNFSFTRLDGTMSRNARKAALATFDNDSTVCVILISIKAGGLGLNLTVANKVYVMEPQYNPAAEKQAVDRVHRMGQKREVEINRFIMKGSFEEKVLEMQRKKEQLADMSLNRKMDKADVAAEKMRDMRNLFR</sequence>
<dbReference type="AlphaFoldDB" id="A0A9P4NRY7"/>
<dbReference type="Gene3D" id="3.40.50.300">
    <property type="entry name" value="P-loop containing nucleotide triphosphate hydrolases"/>
    <property type="match status" value="1"/>
</dbReference>
<dbReference type="CDD" id="cd18793">
    <property type="entry name" value="SF2_C_SNF"/>
    <property type="match status" value="1"/>
</dbReference>
<evidence type="ECO:0000256" key="3">
    <source>
        <dbReference type="ARBA" id="ARBA00022840"/>
    </source>
</evidence>
<dbReference type="InterPro" id="IPR014001">
    <property type="entry name" value="Helicase_ATP-bd"/>
</dbReference>
<evidence type="ECO:0000256" key="1">
    <source>
        <dbReference type="ARBA" id="ARBA00022741"/>
    </source>
</evidence>
<dbReference type="InterPro" id="IPR001650">
    <property type="entry name" value="Helicase_C-like"/>
</dbReference>
<dbReference type="InterPro" id="IPR027417">
    <property type="entry name" value="P-loop_NTPase"/>
</dbReference>
<dbReference type="SMART" id="SM00490">
    <property type="entry name" value="HELICc"/>
    <property type="match status" value="1"/>
</dbReference>
<feature type="compositionally biased region" description="Polar residues" evidence="4">
    <location>
        <begin position="110"/>
        <end position="119"/>
    </location>
</feature>
<dbReference type="PANTHER" id="PTHR45626">
    <property type="entry name" value="TRANSCRIPTION TERMINATION FACTOR 2-RELATED"/>
    <property type="match status" value="1"/>
</dbReference>
<evidence type="ECO:0000256" key="2">
    <source>
        <dbReference type="ARBA" id="ARBA00022801"/>
    </source>
</evidence>
<evidence type="ECO:0000313" key="7">
    <source>
        <dbReference type="EMBL" id="KAF2430214.1"/>
    </source>
</evidence>
<name>A0A9P4NRY7_9PEZI</name>
<dbReference type="GO" id="GO:0016787">
    <property type="term" value="F:hydrolase activity"/>
    <property type="evidence" value="ECO:0007669"/>
    <property type="project" value="UniProtKB-KW"/>
</dbReference>
<evidence type="ECO:0000259" key="6">
    <source>
        <dbReference type="PROSITE" id="PS51194"/>
    </source>
</evidence>
<evidence type="ECO:0000256" key="4">
    <source>
        <dbReference type="SAM" id="MobiDB-lite"/>
    </source>
</evidence>
<evidence type="ECO:0000313" key="8">
    <source>
        <dbReference type="Proteomes" id="UP000800235"/>
    </source>
</evidence>
<dbReference type="GO" id="GO:0008094">
    <property type="term" value="F:ATP-dependent activity, acting on DNA"/>
    <property type="evidence" value="ECO:0007669"/>
    <property type="project" value="TreeGrafter"/>
</dbReference>
<dbReference type="GO" id="GO:0005524">
    <property type="term" value="F:ATP binding"/>
    <property type="evidence" value="ECO:0007669"/>
    <property type="project" value="UniProtKB-KW"/>
</dbReference>
<feature type="domain" description="Helicase ATP-binding" evidence="5">
    <location>
        <begin position="506"/>
        <end position="691"/>
    </location>
</feature>
<dbReference type="SUPFAM" id="SSF52540">
    <property type="entry name" value="P-loop containing nucleoside triphosphate hydrolases"/>
    <property type="match status" value="2"/>
</dbReference>
<dbReference type="InterPro" id="IPR049730">
    <property type="entry name" value="SNF2/RAD54-like_C"/>
</dbReference>
<dbReference type="InterPro" id="IPR000330">
    <property type="entry name" value="SNF2_N"/>
</dbReference>
<dbReference type="GO" id="GO:0005634">
    <property type="term" value="C:nucleus"/>
    <property type="evidence" value="ECO:0007669"/>
    <property type="project" value="TreeGrafter"/>
</dbReference>
<keyword evidence="1" id="KW-0547">Nucleotide-binding</keyword>
<evidence type="ECO:0000259" key="5">
    <source>
        <dbReference type="PROSITE" id="PS51192"/>
    </source>
</evidence>
<dbReference type="Pfam" id="PF00176">
    <property type="entry name" value="SNF2-rel_dom"/>
    <property type="match status" value="1"/>
</dbReference>